<organism evidence="1 2">
    <name type="scientific">Corynebacterium incognita</name>
    <dbReference type="NCBI Taxonomy" id="2754725"/>
    <lineage>
        <taxon>Bacteria</taxon>
        <taxon>Bacillati</taxon>
        <taxon>Actinomycetota</taxon>
        <taxon>Actinomycetes</taxon>
        <taxon>Mycobacteriales</taxon>
        <taxon>Corynebacteriaceae</taxon>
        <taxon>Corynebacterium</taxon>
    </lineage>
</organism>
<accession>A0A7G7CRP3</accession>
<dbReference type="RefSeq" id="WP_185176632.1">
    <property type="nucleotide sequence ID" value="NZ_CP059404.1"/>
</dbReference>
<proteinExistence type="predicted"/>
<evidence type="ECO:0000313" key="1">
    <source>
        <dbReference type="EMBL" id="QNE90259.1"/>
    </source>
</evidence>
<dbReference type="EMBL" id="CP059404">
    <property type="protein sequence ID" value="QNE90259.1"/>
    <property type="molecule type" value="Genomic_DNA"/>
</dbReference>
<evidence type="ECO:0000313" key="2">
    <source>
        <dbReference type="Proteomes" id="UP000515743"/>
    </source>
</evidence>
<keyword evidence="2" id="KW-1185">Reference proteome</keyword>
<protein>
    <recommendedName>
        <fullName evidence="3">Major capsid protein</fullName>
    </recommendedName>
</protein>
<gene>
    <name evidence="1" type="ORF">H0194_04580</name>
</gene>
<sequence length="306" mass="32946">MSVESFKPILWAAALDAPFQDALVYSQTGVANARFQPVLENSGKSVKINRLGAVQTRKYVQGEAITYDTLSTESTEMVMDQQEYYAFLVEDIDRAQAAGDFQNESTRQHAYAMAAKVEAHTASVLKDGAKTKLGTKAVFDGADFFRPAEGQMTAWDVLREFSKQLNKNSAPSLDRWVVVGPNMAAALLADRRFTEADKAGTDVILRNGQIGSIPTLGFTVYTSNQVPLTAGRETTIGGAPNALDFASQLQTAEAFRHPDHFADAFRGLQAWGSTLAYPESVVTLEADVKPGTLGSAPAGADTPLGQ</sequence>
<name>A0A7G7CRP3_9CORY</name>
<dbReference type="AlphaFoldDB" id="A0A7G7CRP3"/>
<reference evidence="1 2" key="1">
    <citation type="submission" date="2020-07" db="EMBL/GenBank/DDBJ databases">
        <title>Complete genome and description of Corynebacterium incognita strain Marseille-Q3630 sp. nov.</title>
        <authorList>
            <person name="Boxberger M."/>
        </authorList>
    </citation>
    <scope>NUCLEOTIDE SEQUENCE [LARGE SCALE GENOMIC DNA]</scope>
    <source>
        <strain evidence="1 2">Marseille-Q3630</strain>
    </source>
</reference>
<dbReference type="Pfam" id="PF25209">
    <property type="entry name" value="Phage_capsid_4"/>
    <property type="match status" value="1"/>
</dbReference>
<dbReference type="Proteomes" id="UP000515743">
    <property type="component" value="Chromosome"/>
</dbReference>
<evidence type="ECO:0008006" key="3">
    <source>
        <dbReference type="Google" id="ProtNLM"/>
    </source>
</evidence>
<dbReference type="KEGG" id="cik:H0194_04580"/>